<dbReference type="SFLD" id="SFLDS00029">
    <property type="entry name" value="Radical_SAM"/>
    <property type="match status" value="1"/>
</dbReference>
<dbReference type="Proteomes" id="UP000809273">
    <property type="component" value="Unassembled WGS sequence"/>
</dbReference>
<dbReference type="PIRSF" id="PIRSF037420">
    <property type="entry name" value="PQQ_syn_pqqE"/>
    <property type="match status" value="1"/>
</dbReference>
<dbReference type="PANTHER" id="PTHR11228">
    <property type="entry name" value="RADICAL SAM DOMAIN PROTEIN"/>
    <property type="match status" value="1"/>
</dbReference>
<proteinExistence type="predicted"/>
<evidence type="ECO:0000256" key="3">
    <source>
        <dbReference type="ARBA" id="ARBA00022691"/>
    </source>
</evidence>
<sequence length="374" mass="41447">MVSDEKPSYRLNSAYLYLTSGCNLKCSHCWLTPSFVPETEEAPEGITADDVRKIIKEGRPIGLFNIKLTGGEPFLNRDIFEIIEVVSSEELVLDIETNGTLIDEKTAAFLKRSNASSISVSIDGSDPRFHDSFRGVEGSWEDAVRGVEHMVSQGLKVQIIMSLIGDNSGDIEGVVAMARRLNADSVKFNPVMPVGRGEKLTEGGKTIPVDELIRLSSWAEKELNEKYRIKTFFTIPTAFKKIDSFFKGNNAQCHILNIIGVIASGHISICGIGKEVPDLVIGNIREDNLEDVWRNSPVLSELRRIVPDNMKGICGMCILKGLCLGSCRANAYVLHGDLSAPDRICQEAYEMGLFPETRIIWSDDDQDRKFGTKK</sequence>
<dbReference type="GO" id="GO:0051539">
    <property type="term" value="F:4 iron, 4 sulfur cluster binding"/>
    <property type="evidence" value="ECO:0007669"/>
    <property type="project" value="UniProtKB-KW"/>
</dbReference>
<dbReference type="SMART" id="SM00729">
    <property type="entry name" value="Elp3"/>
    <property type="match status" value="1"/>
</dbReference>
<dbReference type="PROSITE" id="PS51918">
    <property type="entry name" value="RADICAL_SAM"/>
    <property type="match status" value="1"/>
</dbReference>
<reference evidence="8" key="2">
    <citation type="submission" date="2021-01" db="EMBL/GenBank/DDBJ databases">
        <authorList>
            <person name="Hahn C.R."/>
            <person name="Youssef N.H."/>
            <person name="Elshahed M."/>
        </authorList>
    </citation>
    <scope>NUCLEOTIDE SEQUENCE</scope>
    <source>
        <strain evidence="8">Zod_Metabat.24</strain>
    </source>
</reference>
<keyword evidence="6" id="KW-0411">Iron-sulfur</keyword>
<dbReference type="InterPro" id="IPR017200">
    <property type="entry name" value="PqqE-like"/>
</dbReference>
<dbReference type="PANTHER" id="PTHR11228:SF7">
    <property type="entry name" value="PQQA PEPTIDE CYCLASE"/>
    <property type="match status" value="1"/>
</dbReference>
<feature type="domain" description="Radical SAM core" evidence="7">
    <location>
        <begin position="8"/>
        <end position="222"/>
    </location>
</feature>
<dbReference type="InterPro" id="IPR023885">
    <property type="entry name" value="4Fe4S-binding_SPASM_dom"/>
</dbReference>
<evidence type="ECO:0000256" key="1">
    <source>
        <dbReference type="ARBA" id="ARBA00001966"/>
    </source>
</evidence>
<protein>
    <submittedName>
        <fullName evidence="8">Radical SAM protein</fullName>
    </submittedName>
</protein>
<dbReference type="EMBL" id="JAFGIX010000040">
    <property type="protein sequence ID" value="MBN1573171.1"/>
    <property type="molecule type" value="Genomic_DNA"/>
</dbReference>
<comment type="cofactor">
    <cofactor evidence="1">
        <name>[4Fe-4S] cluster</name>
        <dbReference type="ChEBI" id="CHEBI:49883"/>
    </cofactor>
</comment>
<keyword evidence="3" id="KW-0949">S-adenosyl-L-methionine</keyword>
<evidence type="ECO:0000256" key="5">
    <source>
        <dbReference type="ARBA" id="ARBA00023004"/>
    </source>
</evidence>
<dbReference type="Pfam" id="PF04055">
    <property type="entry name" value="Radical_SAM"/>
    <property type="match status" value="1"/>
</dbReference>
<dbReference type="SFLD" id="SFLDG01067">
    <property type="entry name" value="SPASM/twitch_domain_containing"/>
    <property type="match status" value="1"/>
</dbReference>
<dbReference type="SFLD" id="SFLDG01386">
    <property type="entry name" value="main_SPASM_domain-containing"/>
    <property type="match status" value="1"/>
</dbReference>
<dbReference type="InterPro" id="IPR007197">
    <property type="entry name" value="rSAM"/>
</dbReference>
<dbReference type="PROSITE" id="PS51257">
    <property type="entry name" value="PROKAR_LIPOPROTEIN"/>
    <property type="match status" value="1"/>
</dbReference>
<accession>A0A9D8KDV5</accession>
<dbReference type="CDD" id="cd01335">
    <property type="entry name" value="Radical_SAM"/>
    <property type="match status" value="1"/>
</dbReference>
<dbReference type="InterPro" id="IPR058240">
    <property type="entry name" value="rSAM_sf"/>
</dbReference>
<name>A0A9D8KDV5_9DELT</name>
<evidence type="ECO:0000256" key="2">
    <source>
        <dbReference type="ARBA" id="ARBA00022485"/>
    </source>
</evidence>
<evidence type="ECO:0000313" key="9">
    <source>
        <dbReference type="Proteomes" id="UP000809273"/>
    </source>
</evidence>
<dbReference type="AlphaFoldDB" id="A0A9D8KDV5"/>
<dbReference type="InterPro" id="IPR013785">
    <property type="entry name" value="Aldolase_TIM"/>
</dbReference>
<organism evidence="8 9">
    <name type="scientific">Candidatus Zymogenus saltonus</name>
    <dbReference type="NCBI Taxonomy" id="2844893"/>
    <lineage>
        <taxon>Bacteria</taxon>
        <taxon>Deltaproteobacteria</taxon>
        <taxon>Candidatus Zymogenia</taxon>
        <taxon>Candidatus Zymogeniales</taxon>
        <taxon>Candidatus Zymogenaceae</taxon>
        <taxon>Candidatus Zymogenus</taxon>
    </lineage>
</organism>
<dbReference type="InterPro" id="IPR006638">
    <property type="entry name" value="Elp3/MiaA/NifB-like_rSAM"/>
</dbReference>
<evidence type="ECO:0000256" key="6">
    <source>
        <dbReference type="ARBA" id="ARBA00023014"/>
    </source>
</evidence>
<reference evidence="8" key="1">
    <citation type="journal article" date="2021" name="Environ. Microbiol.">
        <title>Genomic characterization of three novel Desulfobacterota classes expand the metabolic and phylogenetic diversity of the phylum.</title>
        <authorList>
            <person name="Murphy C.L."/>
            <person name="Biggerstaff J."/>
            <person name="Eichhorn A."/>
            <person name="Ewing E."/>
            <person name="Shahan R."/>
            <person name="Soriano D."/>
            <person name="Stewart S."/>
            <person name="VanMol K."/>
            <person name="Walker R."/>
            <person name="Walters P."/>
            <person name="Elshahed M.S."/>
            <person name="Youssef N.H."/>
        </authorList>
    </citation>
    <scope>NUCLEOTIDE SEQUENCE</scope>
    <source>
        <strain evidence="8">Zod_Metabat.24</strain>
    </source>
</reference>
<gene>
    <name evidence="8" type="ORF">JW984_08250</name>
</gene>
<dbReference type="GO" id="GO:0046872">
    <property type="term" value="F:metal ion binding"/>
    <property type="evidence" value="ECO:0007669"/>
    <property type="project" value="UniProtKB-KW"/>
</dbReference>
<dbReference type="Pfam" id="PF13186">
    <property type="entry name" value="SPASM"/>
    <property type="match status" value="1"/>
</dbReference>
<dbReference type="NCBIfam" id="TIGR04085">
    <property type="entry name" value="rSAM_more_4Fe4S"/>
    <property type="match status" value="1"/>
</dbReference>
<keyword evidence="2" id="KW-0004">4Fe-4S</keyword>
<dbReference type="GO" id="GO:0003824">
    <property type="term" value="F:catalytic activity"/>
    <property type="evidence" value="ECO:0007669"/>
    <property type="project" value="InterPro"/>
</dbReference>
<dbReference type="Gene3D" id="3.20.20.70">
    <property type="entry name" value="Aldolase class I"/>
    <property type="match status" value="1"/>
</dbReference>
<dbReference type="SUPFAM" id="SSF102114">
    <property type="entry name" value="Radical SAM enzymes"/>
    <property type="match status" value="1"/>
</dbReference>
<evidence type="ECO:0000313" key="8">
    <source>
        <dbReference type="EMBL" id="MBN1573171.1"/>
    </source>
</evidence>
<keyword evidence="4" id="KW-0479">Metal-binding</keyword>
<evidence type="ECO:0000259" key="7">
    <source>
        <dbReference type="PROSITE" id="PS51918"/>
    </source>
</evidence>
<dbReference type="InterPro" id="IPR050377">
    <property type="entry name" value="Radical_SAM_PqqE_MftC-like"/>
</dbReference>
<evidence type="ECO:0000256" key="4">
    <source>
        <dbReference type="ARBA" id="ARBA00022723"/>
    </source>
</evidence>
<keyword evidence="5" id="KW-0408">Iron</keyword>
<comment type="caution">
    <text evidence="8">The sequence shown here is derived from an EMBL/GenBank/DDBJ whole genome shotgun (WGS) entry which is preliminary data.</text>
</comment>